<dbReference type="STRING" id="69895.SAMN05192551_101318"/>
<dbReference type="InterPro" id="IPR052016">
    <property type="entry name" value="Bact_Sigma-Reg"/>
</dbReference>
<evidence type="ECO:0000313" key="8">
    <source>
        <dbReference type="Proteomes" id="UP000199287"/>
    </source>
</evidence>
<organism evidence="7 8">
    <name type="scientific">Tindallia magadiensis</name>
    <dbReference type="NCBI Taxonomy" id="69895"/>
    <lineage>
        <taxon>Bacteria</taxon>
        <taxon>Bacillati</taxon>
        <taxon>Bacillota</taxon>
        <taxon>Clostridia</taxon>
        <taxon>Peptostreptococcales</taxon>
        <taxon>Tindalliaceae</taxon>
        <taxon>Tindallia</taxon>
    </lineage>
</organism>
<dbReference type="Proteomes" id="UP000199287">
    <property type="component" value="Unassembled WGS sequence"/>
</dbReference>
<protein>
    <recommendedName>
        <fullName evidence="1">Stage 0 sporulation protein A homolog</fullName>
    </recommendedName>
</protein>
<dbReference type="InterPro" id="IPR001789">
    <property type="entry name" value="Sig_transdc_resp-reg_receiver"/>
</dbReference>
<sequence length="381" mass="43681">MYRILIVDDMLVNRKLMKKVLKDSIDNVCFFDAEDGFQATEVLEKDEIDLVILDLMMPGKDGYEVLEEMKEHPSYVDIPVIVNSAVTDMESIKRTLEMGAMDYFTKPITPEQMKVIIPLKASNALKFYEQKKDLKEMNKRMKNELKIASLLQGALFRSKENQNKVKLYQKYLACDELGGDLFDYVENENHSWFMIADITGHGVAASMVASMLKVVFNHAILNNEQPKDVLEEINITFYNLMEENTNLCFSVFVGKLEGDTVTYSNAGHPYPLLIKKRKEEWEFLAANGYLIGLFHDTKYDNHAITLLPGEGILNYTDGLFEDPKNPEESKSHTSVLKHAELLEGIALKNPDNFLEQLMTSFRKTNKSQLDDDIAIMYLVRK</sequence>
<feature type="domain" description="Response regulatory" evidence="6">
    <location>
        <begin position="3"/>
        <end position="121"/>
    </location>
</feature>
<accession>A0A1I3AP08</accession>
<evidence type="ECO:0000256" key="5">
    <source>
        <dbReference type="SAM" id="Coils"/>
    </source>
</evidence>
<comment type="function">
    <text evidence="3">May play the central regulatory role in sporulation. It may be an element of the effector pathway responsible for the activation of sporulation genes in response to nutritional stress. Spo0A may act in concert with spo0H (a sigma factor) to control the expression of some genes that are critical to the sporulation process.</text>
</comment>
<gene>
    <name evidence="7" type="ORF">SAMN05192551_101318</name>
</gene>
<evidence type="ECO:0000256" key="2">
    <source>
        <dbReference type="ARBA" id="ARBA00022801"/>
    </source>
</evidence>
<keyword evidence="2" id="KW-0378">Hydrolase</keyword>
<proteinExistence type="predicted"/>
<dbReference type="SMART" id="SM00331">
    <property type="entry name" value="PP2C_SIG"/>
    <property type="match status" value="1"/>
</dbReference>
<keyword evidence="5" id="KW-0175">Coiled coil</keyword>
<dbReference type="SUPFAM" id="SSF52172">
    <property type="entry name" value="CheY-like"/>
    <property type="match status" value="1"/>
</dbReference>
<feature type="coiled-coil region" evidence="5">
    <location>
        <begin position="124"/>
        <end position="151"/>
    </location>
</feature>
<dbReference type="Gene3D" id="3.60.40.10">
    <property type="entry name" value="PPM-type phosphatase domain"/>
    <property type="match status" value="1"/>
</dbReference>
<dbReference type="EMBL" id="FOQA01000001">
    <property type="protein sequence ID" value="SFH51479.1"/>
    <property type="molecule type" value="Genomic_DNA"/>
</dbReference>
<dbReference type="SUPFAM" id="SSF81606">
    <property type="entry name" value="PP2C-like"/>
    <property type="match status" value="1"/>
</dbReference>
<keyword evidence="4" id="KW-0597">Phosphoprotein</keyword>
<dbReference type="InterPro" id="IPR001932">
    <property type="entry name" value="PPM-type_phosphatase-like_dom"/>
</dbReference>
<dbReference type="SMART" id="SM00448">
    <property type="entry name" value="REC"/>
    <property type="match status" value="1"/>
</dbReference>
<dbReference type="AlphaFoldDB" id="A0A1I3AP08"/>
<evidence type="ECO:0000256" key="4">
    <source>
        <dbReference type="PROSITE-ProRule" id="PRU00169"/>
    </source>
</evidence>
<keyword evidence="8" id="KW-1185">Reference proteome</keyword>
<name>A0A1I3AP08_9FIRM</name>
<reference evidence="8" key="1">
    <citation type="submission" date="2016-10" db="EMBL/GenBank/DDBJ databases">
        <authorList>
            <person name="Varghese N."/>
            <person name="Submissions S."/>
        </authorList>
    </citation>
    <scope>NUCLEOTIDE SEQUENCE [LARGE SCALE GENOMIC DNA]</scope>
    <source>
        <strain evidence="8">Z-7934</strain>
    </source>
</reference>
<feature type="modified residue" description="4-aspartylphosphate" evidence="4">
    <location>
        <position position="54"/>
    </location>
</feature>
<dbReference type="Pfam" id="PF00072">
    <property type="entry name" value="Response_reg"/>
    <property type="match status" value="1"/>
</dbReference>
<dbReference type="InterPro" id="IPR036457">
    <property type="entry name" value="PPM-type-like_dom_sf"/>
</dbReference>
<evidence type="ECO:0000256" key="3">
    <source>
        <dbReference type="ARBA" id="ARBA00024867"/>
    </source>
</evidence>
<dbReference type="PANTHER" id="PTHR43156:SF2">
    <property type="entry name" value="STAGE II SPORULATION PROTEIN E"/>
    <property type="match status" value="1"/>
</dbReference>
<dbReference type="GO" id="GO:0000160">
    <property type="term" value="P:phosphorelay signal transduction system"/>
    <property type="evidence" value="ECO:0007669"/>
    <property type="project" value="InterPro"/>
</dbReference>
<dbReference type="PROSITE" id="PS50110">
    <property type="entry name" value="RESPONSE_REGULATORY"/>
    <property type="match status" value="1"/>
</dbReference>
<dbReference type="Pfam" id="PF07228">
    <property type="entry name" value="SpoIIE"/>
    <property type="match status" value="1"/>
</dbReference>
<dbReference type="GO" id="GO:0016791">
    <property type="term" value="F:phosphatase activity"/>
    <property type="evidence" value="ECO:0007669"/>
    <property type="project" value="TreeGrafter"/>
</dbReference>
<dbReference type="Gene3D" id="3.40.50.2300">
    <property type="match status" value="1"/>
</dbReference>
<evidence type="ECO:0000259" key="6">
    <source>
        <dbReference type="PROSITE" id="PS50110"/>
    </source>
</evidence>
<evidence type="ECO:0000313" key="7">
    <source>
        <dbReference type="EMBL" id="SFH51479.1"/>
    </source>
</evidence>
<dbReference type="InterPro" id="IPR011006">
    <property type="entry name" value="CheY-like_superfamily"/>
</dbReference>
<dbReference type="PANTHER" id="PTHR43156">
    <property type="entry name" value="STAGE II SPORULATION PROTEIN E-RELATED"/>
    <property type="match status" value="1"/>
</dbReference>
<evidence type="ECO:0000256" key="1">
    <source>
        <dbReference type="ARBA" id="ARBA00018672"/>
    </source>
</evidence>